<evidence type="ECO:0000313" key="1">
    <source>
        <dbReference type="EMBL" id="MPD06716.1"/>
    </source>
</evidence>
<comment type="caution">
    <text evidence="1">The sequence shown here is derived from an EMBL/GenBank/DDBJ whole genome shotgun (WGS) entry which is preliminary data.</text>
</comment>
<organism evidence="1 2">
    <name type="scientific">Portunus trituberculatus</name>
    <name type="common">Swimming crab</name>
    <name type="synonym">Neptunus trituberculatus</name>
    <dbReference type="NCBI Taxonomy" id="210409"/>
    <lineage>
        <taxon>Eukaryota</taxon>
        <taxon>Metazoa</taxon>
        <taxon>Ecdysozoa</taxon>
        <taxon>Arthropoda</taxon>
        <taxon>Crustacea</taxon>
        <taxon>Multicrustacea</taxon>
        <taxon>Malacostraca</taxon>
        <taxon>Eumalacostraca</taxon>
        <taxon>Eucarida</taxon>
        <taxon>Decapoda</taxon>
        <taxon>Pleocyemata</taxon>
        <taxon>Brachyura</taxon>
        <taxon>Eubrachyura</taxon>
        <taxon>Portunoidea</taxon>
        <taxon>Portunidae</taxon>
        <taxon>Portuninae</taxon>
        <taxon>Portunus</taxon>
    </lineage>
</organism>
<name>A0A5B7KIQ0_PORTR</name>
<sequence length="22" mass="2680">MTRLRTPRWRCPILVPCALRIQ</sequence>
<keyword evidence="2" id="KW-1185">Reference proteome</keyword>
<dbReference type="EMBL" id="VSRR010152649">
    <property type="protein sequence ID" value="MPD06716.1"/>
    <property type="molecule type" value="Genomic_DNA"/>
</dbReference>
<reference evidence="1 2" key="1">
    <citation type="submission" date="2019-05" db="EMBL/GenBank/DDBJ databases">
        <title>Another draft genome of Portunus trituberculatus and its Hox gene families provides insights of decapod evolution.</title>
        <authorList>
            <person name="Jeong J.-H."/>
            <person name="Song I."/>
            <person name="Kim S."/>
            <person name="Choi T."/>
            <person name="Kim D."/>
            <person name="Ryu S."/>
            <person name="Kim W."/>
        </authorList>
    </citation>
    <scope>NUCLEOTIDE SEQUENCE [LARGE SCALE GENOMIC DNA]</scope>
    <source>
        <tissue evidence="1">Muscle</tissue>
    </source>
</reference>
<dbReference type="Proteomes" id="UP000324222">
    <property type="component" value="Unassembled WGS sequence"/>
</dbReference>
<evidence type="ECO:0000313" key="2">
    <source>
        <dbReference type="Proteomes" id="UP000324222"/>
    </source>
</evidence>
<dbReference type="AlphaFoldDB" id="A0A5B7KIQ0"/>
<proteinExistence type="predicted"/>
<gene>
    <name evidence="1" type="ORF">E2C01_102541</name>
</gene>
<accession>A0A5B7KIQ0</accession>
<protein>
    <submittedName>
        <fullName evidence="1">Uncharacterized protein</fullName>
    </submittedName>
</protein>